<comment type="similarity">
    <text evidence="1">Belongs to the NodU/CmcH family.</text>
</comment>
<dbReference type="Pfam" id="PF02543">
    <property type="entry name" value="Carbam_trans_N"/>
    <property type="match status" value="2"/>
</dbReference>
<evidence type="ECO:0000313" key="5">
    <source>
        <dbReference type="Proteomes" id="UP000193450"/>
    </source>
</evidence>
<evidence type="ECO:0000259" key="3">
    <source>
        <dbReference type="Pfam" id="PF16861"/>
    </source>
</evidence>
<organism evidence="4 5">
    <name type="scientific">Oceanicoccus sagamiensis</name>
    <dbReference type="NCBI Taxonomy" id="716816"/>
    <lineage>
        <taxon>Bacteria</taxon>
        <taxon>Pseudomonadati</taxon>
        <taxon>Pseudomonadota</taxon>
        <taxon>Gammaproteobacteria</taxon>
        <taxon>Cellvibrionales</taxon>
        <taxon>Spongiibacteraceae</taxon>
        <taxon>Oceanicoccus</taxon>
    </lineage>
</organism>
<dbReference type="RefSeq" id="WP_085760333.1">
    <property type="nucleotide sequence ID" value="NZ_CP019343.1"/>
</dbReference>
<dbReference type="Gene3D" id="3.30.420.40">
    <property type="match status" value="2"/>
</dbReference>
<dbReference type="SUPFAM" id="SSF53067">
    <property type="entry name" value="Actin-like ATPase domain"/>
    <property type="match status" value="1"/>
</dbReference>
<evidence type="ECO:0008006" key="6">
    <source>
        <dbReference type="Google" id="ProtNLM"/>
    </source>
</evidence>
<reference evidence="4 5" key="1">
    <citation type="submission" date="2016-11" db="EMBL/GenBank/DDBJ databases">
        <title>Trade-off between light-utilization and light-protection in marine flavobacteria.</title>
        <authorList>
            <person name="Kumagai Y."/>
        </authorList>
    </citation>
    <scope>NUCLEOTIDE SEQUENCE [LARGE SCALE GENOMIC DNA]</scope>
    <source>
        <strain evidence="4 5">NBRC 107125</strain>
    </source>
</reference>
<feature type="domain" description="Carbamoyltransferase" evidence="2">
    <location>
        <begin position="9"/>
        <end position="76"/>
    </location>
</feature>
<dbReference type="AlphaFoldDB" id="A0A1X9NIB8"/>
<evidence type="ECO:0000256" key="1">
    <source>
        <dbReference type="ARBA" id="ARBA00006129"/>
    </source>
</evidence>
<dbReference type="GO" id="GO:0003824">
    <property type="term" value="F:catalytic activity"/>
    <property type="evidence" value="ECO:0007669"/>
    <property type="project" value="InterPro"/>
</dbReference>
<keyword evidence="5" id="KW-1185">Reference proteome</keyword>
<proteinExistence type="inferred from homology"/>
<dbReference type="InterPro" id="IPR038152">
    <property type="entry name" value="Carbam_trans_C_sf"/>
</dbReference>
<accession>A0A1X9NIB8</accession>
<dbReference type="OrthoDB" id="9780777at2"/>
<protein>
    <recommendedName>
        <fullName evidence="6">Carbamoyltransferase</fullName>
    </recommendedName>
</protein>
<dbReference type="STRING" id="716816.BST96_19740"/>
<dbReference type="Proteomes" id="UP000193450">
    <property type="component" value="Chromosome"/>
</dbReference>
<evidence type="ECO:0000313" key="4">
    <source>
        <dbReference type="EMBL" id="ARN76132.1"/>
    </source>
</evidence>
<dbReference type="EMBL" id="CP019343">
    <property type="protein sequence ID" value="ARN76132.1"/>
    <property type="molecule type" value="Genomic_DNA"/>
</dbReference>
<dbReference type="CDD" id="cd24098">
    <property type="entry name" value="ASKHA_NBD_TobZ_N"/>
    <property type="match status" value="1"/>
</dbReference>
<sequence length="669" mass="73247">MPSSDQPWVLGVSASHNGAACLLKGDRIVVAIQEERILGLKRAPINLKKNCLAINYCLQYAKITPADLDCIVLSSQSSLDDPSNTYTDNPIIQQAINAKIELIGHHKAHAYSAFAPSGFDDAAVLVIDGMGSPVSDLDKDEQKAIVGNISQGSETISLYDASGTTLTPLEKHLVTNHDWLKPYQGDVRMADFASLGGIFSSCAGQIFGSYSDAGKVMGLAPYGSPTIAAEEFFSINNGGLTFHNNVPKRFTFSERWPQHQQLYADLACSAQQALEEAILYLTRQLKQKSNSKNFVYAGGVALNSVANERIVRESGFENVYIIPPAEDSGAALGAAYYGLWSIKPTNTKNTLKSDSLGAVYSESEIDTAINNSPWVEVINDQASPEDVAELIANNNIIGFFAQGSELGPRSLGQRSILCDPRRKDAKKVLNDRVKHREGFRPFAPVILAEEVANWFDLEGTHPESPFMLRVLRFRENAEEKVPGVTHCDGSGRVQTVTKENNGQYYEVLKAFHAKTGVPILINTSLNVMGEPIVETPEDTLYSLAMTDLDYIFIGNKILGKKKRFKSALDFYPYFLQPDSLQAAKTQLQTSRQLQVSTPWGEANLPIHDPLTLQLAIDGADGLINGKTKARSVLKHLQAKQSKLSQSAFIRSLVQLRRGRVIGLSTTPKK</sequence>
<feature type="domain" description="Carbamoyltransferase" evidence="2">
    <location>
        <begin position="98"/>
        <end position="335"/>
    </location>
</feature>
<feature type="domain" description="Carbamoyltransferase C-terminal" evidence="3">
    <location>
        <begin position="388"/>
        <end position="558"/>
    </location>
</feature>
<dbReference type="InterPro" id="IPR043129">
    <property type="entry name" value="ATPase_NBD"/>
</dbReference>
<dbReference type="PANTHER" id="PTHR34847:SF1">
    <property type="entry name" value="NODULATION PROTEIN U"/>
    <property type="match status" value="1"/>
</dbReference>
<dbReference type="Pfam" id="PF16861">
    <property type="entry name" value="Carbam_trans_C"/>
    <property type="match status" value="1"/>
</dbReference>
<dbReference type="InterPro" id="IPR031730">
    <property type="entry name" value="Carbam_trans_C"/>
</dbReference>
<dbReference type="InterPro" id="IPR003696">
    <property type="entry name" value="Carbtransf_dom"/>
</dbReference>
<dbReference type="Gene3D" id="3.90.870.20">
    <property type="entry name" value="Carbamoyltransferase, C-terminal domain"/>
    <property type="match status" value="1"/>
</dbReference>
<dbReference type="InterPro" id="IPR051338">
    <property type="entry name" value="NodU/CmcH_Carbamoyltrnsfr"/>
</dbReference>
<gene>
    <name evidence="4" type="ORF">BST96_19740</name>
</gene>
<dbReference type="KEGG" id="osg:BST96_19740"/>
<dbReference type="PANTHER" id="PTHR34847">
    <property type="entry name" value="NODULATION PROTEIN U"/>
    <property type="match status" value="1"/>
</dbReference>
<name>A0A1X9NIB8_9GAMM</name>
<evidence type="ECO:0000259" key="2">
    <source>
        <dbReference type="Pfam" id="PF02543"/>
    </source>
</evidence>